<feature type="transmembrane region" description="Helical" evidence="12">
    <location>
        <begin position="117"/>
        <end position="137"/>
    </location>
</feature>
<keyword evidence="8 12" id="KW-1133">Transmembrane helix</keyword>
<keyword evidence="6 12" id="KW-0812">Transmembrane</keyword>
<dbReference type="Pfam" id="PF02673">
    <property type="entry name" value="BacA"/>
    <property type="match status" value="1"/>
</dbReference>
<keyword evidence="7" id="KW-0378">Hydrolase</keyword>
<evidence type="ECO:0000256" key="6">
    <source>
        <dbReference type="ARBA" id="ARBA00022692"/>
    </source>
</evidence>
<dbReference type="PANTHER" id="PTHR30622">
    <property type="entry name" value="UNDECAPRENYL-DIPHOSPHATASE"/>
    <property type="match status" value="1"/>
</dbReference>
<feature type="transmembrane region" description="Helical" evidence="12">
    <location>
        <begin position="255"/>
        <end position="274"/>
    </location>
</feature>
<dbReference type="InterPro" id="IPR003824">
    <property type="entry name" value="UppP"/>
</dbReference>
<comment type="catalytic activity">
    <reaction evidence="11">
        <text>di-trans,octa-cis-undecaprenyl diphosphate + H2O = di-trans,octa-cis-undecaprenyl phosphate + phosphate + H(+)</text>
        <dbReference type="Rhea" id="RHEA:28094"/>
        <dbReference type="ChEBI" id="CHEBI:15377"/>
        <dbReference type="ChEBI" id="CHEBI:15378"/>
        <dbReference type="ChEBI" id="CHEBI:43474"/>
        <dbReference type="ChEBI" id="CHEBI:58405"/>
        <dbReference type="ChEBI" id="CHEBI:60392"/>
        <dbReference type="EC" id="3.6.1.27"/>
    </reaction>
</comment>
<feature type="transmembrane region" description="Helical" evidence="12">
    <location>
        <begin position="186"/>
        <end position="206"/>
    </location>
</feature>
<keyword evidence="5" id="KW-1003">Cell membrane</keyword>
<dbReference type="AlphaFoldDB" id="A0A6J7EQV0"/>
<organism evidence="13">
    <name type="scientific">freshwater metagenome</name>
    <dbReference type="NCBI Taxonomy" id="449393"/>
    <lineage>
        <taxon>unclassified sequences</taxon>
        <taxon>metagenomes</taxon>
        <taxon>ecological metagenomes</taxon>
    </lineage>
</organism>
<dbReference type="PANTHER" id="PTHR30622:SF4">
    <property type="entry name" value="UNDECAPRENYL-DIPHOSPHATASE"/>
    <property type="match status" value="1"/>
</dbReference>
<evidence type="ECO:0000256" key="7">
    <source>
        <dbReference type="ARBA" id="ARBA00022801"/>
    </source>
</evidence>
<accession>A0A6J7EQV0</accession>
<gene>
    <name evidence="13" type="ORF">UFOPK3444_01685</name>
</gene>
<evidence type="ECO:0000256" key="11">
    <source>
        <dbReference type="ARBA" id="ARBA00047594"/>
    </source>
</evidence>
<evidence type="ECO:0000256" key="5">
    <source>
        <dbReference type="ARBA" id="ARBA00022475"/>
    </source>
</evidence>
<comment type="subcellular location">
    <subcellularLocation>
        <location evidence="1">Cell membrane</location>
        <topology evidence="1">Multi-pass membrane protein</topology>
    </subcellularLocation>
</comment>
<evidence type="ECO:0000256" key="12">
    <source>
        <dbReference type="SAM" id="Phobius"/>
    </source>
</evidence>
<comment type="similarity">
    <text evidence="2">Belongs to the UppP family.</text>
</comment>
<feature type="transmembrane region" description="Helical" evidence="12">
    <location>
        <begin position="218"/>
        <end position="243"/>
    </location>
</feature>
<evidence type="ECO:0000313" key="13">
    <source>
        <dbReference type="EMBL" id="CAB4883590.1"/>
    </source>
</evidence>
<protein>
    <recommendedName>
        <fullName evidence="4">Undecaprenyl-diphosphatase</fullName>
        <ecNumber evidence="3">3.6.1.27</ecNumber>
    </recommendedName>
    <alternativeName>
        <fullName evidence="10">Undecaprenyl pyrophosphate phosphatase</fullName>
    </alternativeName>
</protein>
<dbReference type="NCBIfam" id="TIGR00753">
    <property type="entry name" value="undec_PP_bacA"/>
    <property type="match status" value="1"/>
</dbReference>
<feature type="transmembrane region" description="Helical" evidence="12">
    <location>
        <begin position="149"/>
        <end position="166"/>
    </location>
</feature>
<evidence type="ECO:0000256" key="3">
    <source>
        <dbReference type="ARBA" id="ARBA00012374"/>
    </source>
</evidence>
<name>A0A6J7EQV0_9ZZZZ</name>
<proteinExistence type="inferred from homology"/>
<evidence type="ECO:0000256" key="10">
    <source>
        <dbReference type="ARBA" id="ARBA00032707"/>
    </source>
</evidence>
<evidence type="ECO:0000256" key="4">
    <source>
        <dbReference type="ARBA" id="ARBA00021581"/>
    </source>
</evidence>
<reference evidence="13" key="1">
    <citation type="submission" date="2020-05" db="EMBL/GenBank/DDBJ databases">
        <authorList>
            <person name="Chiriac C."/>
            <person name="Salcher M."/>
            <person name="Ghai R."/>
            <person name="Kavagutti S V."/>
        </authorList>
    </citation>
    <scope>NUCLEOTIDE SEQUENCE</scope>
</reference>
<dbReference type="GO" id="GO:0050380">
    <property type="term" value="F:undecaprenyl-diphosphatase activity"/>
    <property type="evidence" value="ECO:0007669"/>
    <property type="project" value="UniProtKB-EC"/>
</dbReference>
<evidence type="ECO:0000256" key="9">
    <source>
        <dbReference type="ARBA" id="ARBA00023136"/>
    </source>
</evidence>
<dbReference type="EC" id="3.6.1.27" evidence="3"/>
<evidence type="ECO:0000256" key="2">
    <source>
        <dbReference type="ARBA" id="ARBA00010621"/>
    </source>
</evidence>
<dbReference type="EMBL" id="CAFBLU010000068">
    <property type="protein sequence ID" value="CAB4883590.1"/>
    <property type="molecule type" value="Genomic_DNA"/>
</dbReference>
<evidence type="ECO:0000256" key="1">
    <source>
        <dbReference type="ARBA" id="ARBA00004651"/>
    </source>
</evidence>
<feature type="transmembrane region" description="Helical" evidence="12">
    <location>
        <begin position="40"/>
        <end position="59"/>
    </location>
</feature>
<dbReference type="GO" id="GO:0005886">
    <property type="term" value="C:plasma membrane"/>
    <property type="evidence" value="ECO:0007669"/>
    <property type="project" value="UniProtKB-SubCell"/>
</dbReference>
<sequence length="275" mass="29445">MSAIEAIILGIVQGLTEFLPISSTAHVRIVPALLGWEDPGAAFTAVIQLGTMAAVVIYFRKDLLQIAKAWFVSLRDVEARASHDAKMGWYIILGTLPVGICGLAFKGQIETAARSLWVIGIVMILFSLIMAAADATATRIRDTEDINRSDAIFIGIWQAFALIPGVSRSGSTITAGLFRGLNEVAAARYSFLLSIPAVVASGLFELKSMNSPAHHGPHPGLAMTVLATLLAFASGYWAISFLLRWLTTHNLRPFVIYRIAVGVLVLLLAATGAIS</sequence>
<dbReference type="HAMAP" id="MF_01006">
    <property type="entry name" value="Undec_diphosphatase"/>
    <property type="match status" value="1"/>
</dbReference>
<evidence type="ECO:0000256" key="8">
    <source>
        <dbReference type="ARBA" id="ARBA00022989"/>
    </source>
</evidence>
<keyword evidence="9 12" id="KW-0472">Membrane</keyword>
<dbReference type="NCBIfam" id="NF001392">
    <property type="entry name" value="PRK00281.2-1"/>
    <property type="match status" value="1"/>
</dbReference>